<comment type="pathway">
    <text evidence="3 18">Phospholipid metabolism; CDP-diacylglycerol biosynthesis; CDP-diacylglycerol from sn-glycerol 3-phosphate: step 3/3.</text>
</comment>
<feature type="transmembrane region" description="Helical" evidence="19">
    <location>
        <begin position="12"/>
        <end position="39"/>
    </location>
</feature>
<feature type="transmembrane region" description="Helical" evidence="19">
    <location>
        <begin position="272"/>
        <end position="291"/>
    </location>
</feature>
<evidence type="ECO:0000256" key="8">
    <source>
        <dbReference type="ARBA" id="ARBA00022475"/>
    </source>
</evidence>
<keyword evidence="13 19" id="KW-1133">Transmembrane helix</keyword>
<evidence type="ECO:0000313" key="20">
    <source>
        <dbReference type="EMBL" id="MBU3806080.1"/>
    </source>
</evidence>
<evidence type="ECO:0000256" key="17">
    <source>
        <dbReference type="ARBA" id="ARBA00023264"/>
    </source>
</evidence>
<feature type="transmembrane region" description="Helical" evidence="19">
    <location>
        <begin position="104"/>
        <end position="124"/>
    </location>
</feature>
<dbReference type="PROSITE" id="PS01315">
    <property type="entry name" value="CDS"/>
    <property type="match status" value="1"/>
</dbReference>
<comment type="catalytic activity">
    <reaction evidence="1 18">
        <text>a 1,2-diacyl-sn-glycero-3-phosphate + CTP + H(+) = a CDP-1,2-diacyl-sn-glycerol + diphosphate</text>
        <dbReference type="Rhea" id="RHEA:16229"/>
        <dbReference type="ChEBI" id="CHEBI:15378"/>
        <dbReference type="ChEBI" id="CHEBI:33019"/>
        <dbReference type="ChEBI" id="CHEBI:37563"/>
        <dbReference type="ChEBI" id="CHEBI:58332"/>
        <dbReference type="ChEBI" id="CHEBI:58608"/>
        <dbReference type="EC" id="2.7.7.41"/>
    </reaction>
</comment>
<evidence type="ECO:0000256" key="4">
    <source>
        <dbReference type="ARBA" id="ARBA00005189"/>
    </source>
</evidence>
<evidence type="ECO:0000256" key="15">
    <source>
        <dbReference type="ARBA" id="ARBA00023136"/>
    </source>
</evidence>
<feature type="transmembrane region" description="Helical" evidence="19">
    <location>
        <begin position="177"/>
        <end position="199"/>
    </location>
</feature>
<organism evidence="20 21">
    <name type="scientific">Candidatus Allofournierella pullistercoris</name>
    <dbReference type="NCBI Taxonomy" id="2838597"/>
    <lineage>
        <taxon>Bacteria</taxon>
        <taxon>Bacillati</taxon>
        <taxon>Bacillota</taxon>
        <taxon>Clostridia</taxon>
        <taxon>Eubacteriales</taxon>
        <taxon>Oscillospiraceae</taxon>
        <taxon>Allofournierella</taxon>
    </lineage>
</organism>
<keyword evidence="10 18" id="KW-0808">Transferase</keyword>
<evidence type="ECO:0000256" key="5">
    <source>
        <dbReference type="ARBA" id="ARBA00010185"/>
    </source>
</evidence>
<evidence type="ECO:0000256" key="13">
    <source>
        <dbReference type="ARBA" id="ARBA00022989"/>
    </source>
</evidence>
<dbReference type="PANTHER" id="PTHR46382">
    <property type="entry name" value="PHOSPHATIDATE CYTIDYLYLTRANSFERASE"/>
    <property type="match status" value="1"/>
</dbReference>
<keyword evidence="15 19" id="KW-0472">Membrane</keyword>
<evidence type="ECO:0000256" key="12">
    <source>
        <dbReference type="ARBA" id="ARBA00022695"/>
    </source>
</evidence>
<keyword evidence="11 18" id="KW-0812">Transmembrane</keyword>
<evidence type="ECO:0000256" key="10">
    <source>
        <dbReference type="ARBA" id="ARBA00022679"/>
    </source>
</evidence>
<feature type="transmembrane region" description="Helical" evidence="19">
    <location>
        <begin position="219"/>
        <end position="243"/>
    </location>
</feature>
<dbReference type="AlphaFoldDB" id="A0A948WRB3"/>
<feature type="transmembrane region" description="Helical" evidence="19">
    <location>
        <begin position="59"/>
        <end position="92"/>
    </location>
</feature>
<dbReference type="GO" id="GO:0004605">
    <property type="term" value="F:phosphatidate cytidylyltransferase activity"/>
    <property type="evidence" value="ECO:0007669"/>
    <property type="project" value="UniProtKB-EC"/>
</dbReference>
<reference evidence="20" key="2">
    <citation type="submission" date="2021-04" db="EMBL/GenBank/DDBJ databases">
        <authorList>
            <person name="Gilroy R."/>
        </authorList>
    </citation>
    <scope>NUCLEOTIDE SEQUENCE</scope>
    <source>
        <strain evidence="20">B5_2728</strain>
    </source>
</reference>
<comment type="caution">
    <text evidence="20">The sequence shown here is derived from an EMBL/GenBank/DDBJ whole genome shotgun (WGS) entry which is preliminary data.</text>
</comment>
<accession>A0A948WRB3</accession>
<feature type="transmembrane region" description="Helical" evidence="19">
    <location>
        <begin position="136"/>
        <end position="156"/>
    </location>
</feature>
<evidence type="ECO:0000256" key="14">
    <source>
        <dbReference type="ARBA" id="ARBA00023098"/>
    </source>
</evidence>
<keyword evidence="17" id="KW-1208">Phospholipid metabolism</keyword>
<proteinExistence type="inferred from homology"/>
<keyword evidence="9" id="KW-0444">Lipid biosynthesis</keyword>
<dbReference type="InterPro" id="IPR000374">
    <property type="entry name" value="PC_trans"/>
</dbReference>
<dbReference type="Proteomes" id="UP000713596">
    <property type="component" value="Unassembled WGS sequence"/>
</dbReference>
<comment type="subcellular location">
    <subcellularLocation>
        <location evidence="2">Cell membrane</location>
        <topology evidence="2">Multi-pass membrane protein</topology>
    </subcellularLocation>
</comment>
<dbReference type="Pfam" id="PF01148">
    <property type="entry name" value="CTP_transf_1"/>
    <property type="match status" value="1"/>
</dbReference>
<keyword evidence="14" id="KW-0443">Lipid metabolism</keyword>
<evidence type="ECO:0000256" key="11">
    <source>
        <dbReference type="ARBA" id="ARBA00022692"/>
    </source>
</evidence>
<evidence type="ECO:0000256" key="1">
    <source>
        <dbReference type="ARBA" id="ARBA00001698"/>
    </source>
</evidence>
<reference evidence="20" key="1">
    <citation type="journal article" date="2021" name="PeerJ">
        <title>Extensive microbial diversity within the chicken gut microbiome revealed by metagenomics and culture.</title>
        <authorList>
            <person name="Gilroy R."/>
            <person name="Ravi A."/>
            <person name="Getino M."/>
            <person name="Pursley I."/>
            <person name="Horton D.L."/>
            <person name="Alikhan N.F."/>
            <person name="Baker D."/>
            <person name="Gharbi K."/>
            <person name="Hall N."/>
            <person name="Watson M."/>
            <person name="Adriaenssens E.M."/>
            <person name="Foster-Nyarko E."/>
            <person name="Jarju S."/>
            <person name="Secka A."/>
            <person name="Antonio M."/>
            <person name="Oren A."/>
            <person name="Chaudhuri R.R."/>
            <person name="La Ragione R."/>
            <person name="Hildebrand F."/>
            <person name="Pallen M.J."/>
        </authorList>
    </citation>
    <scope>NUCLEOTIDE SEQUENCE</scope>
    <source>
        <strain evidence="20">B5_2728</strain>
    </source>
</reference>
<gene>
    <name evidence="20" type="ORF">H9882_04215</name>
</gene>
<keyword evidence="12 18" id="KW-0548">Nucleotidyltransferase</keyword>
<evidence type="ECO:0000256" key="7">
    <source>
        <dbReference type="ARBA" id="ARBA00019373"/>
    </source>
</evidence>
<dbReference type="GO" id="GO:0016024">
    <property type="term" value="P:CDP-diacylglycerol biosynthetic process"/>
    <property type="evidence" value="ECO:0007669"/>
    <property type="project" value="TreeGrafter"/>
</dbReference>
<evidence type="ECO:0000256" key="16">
    <source>
        <dbReference type="ARBA" id="ARBA00023209"/>
    </source>
</evidence>
<comment type="similarity">
    <text evidence="5 18">Belongs to the CDS family.</text>
</comment>
<dbReference type="EC" id="2.7.7.41" evidence="6 18"/>
<dbReference type="GO" id="GO:0005886">
    <property type="term" value="C:plasma membrane"/>
    <property type="evidence" value="ECO:0007669"/>
    <property type="project" value="UniProtKB-SubCell"/>
</dbReference>
<evidence type="ECO:0000256" key="9">
    <source>
        <dbReference type="ARBA" id="ARBA00022516"/>
    </source>
</evidence>
<protein>
    <recommendedName>
        <fullName evidence="7 18">Phosphatidate cytidylyltransferase</fullName>
        <ecNumber evidence="6 18">2.7.7.41</ecNumber>
    </recommendedName>
</protein>
<dbReference type="PANTHER" id="PTHR46382:SF1">
    <property type="entry name" value="PHOSPHATIDATE CYTIDYLYLTRANSFERASE"/>
    <property type="match status" value="1"/>
</dbReference>
<evidence type="ECO:0000256" key="2">
    <source>
        <dbReference type="ARBA" id="ARBA00004651"/>
    </source>
</evidence>
<comment type="pathway">
    <text evidence="4">Lipid metabolism.</text>
</comment>
<name>A0A948WRB3_9FIRM</name>
<evidence type="ECO:0000256" key="3">
    <source>
        <dbReference type="ARBA" id="ARBA00005119"/>
    </source>
</evidence>
<evidence type="ECO:0000256" key="18">
    <source>
        <dbReference type="RuleBase" id="RU003938"/>
    </source>
</evidence>
<evidence type="ECO:0000313" key="21">
    <source>
        <dbReference type="Proteomes" id="UP000713596"/>
    </source>
</evidence>
<evidence type="ECO:0000256" key="19">
    <source>
        <dbReference type="SAM" id="Phobius"/>
    </source>
</evidence>
<sequence>MKTRIITAAVGLCILALVMVFFDTLLFEAVVALIALIAVHEIYDAFSLGEKTKHIFYGFIPYTLLLMSFGTPASIFLIPGTFLFAVYLVACVLWQNQSLSVSKLGGMVLFSAYMLTCFFSIVFIKHQMGNVYEAMYLILLILCFAWGGDSAAYFAGRFFGKRKLAPVVSPHKTVEGAIGGVLGSGVLGVICTQCAVLITQSMGALEQCRLLSYMTQFPVQSYLIIFVVGMCCSVLGILGDLFASAVKRQCQLKDYGTIFPGHGGIMDRFDSVTLIAPLAAILVWFVTEFLVKVS</sequence>
<evidence type="ECO:0000256" key="6">
    <source>
        <dbReference type="ARBA" id="ARBA00012487"/>
    </source>
</evidence>
<keyword evidence="16" id="KW-0594">Phospholipid biosynthesis</keyword>
<keyword evidence="8" id="KW-1003">Cell membrane</keyword>
<dbReference type="EMBL" id="JAHLFP010000032">
    <property type="protein sequence ID" value="MBU3806080.1"/>
    <property type="molecule type" value="Genomic_DNA"/>
</dbReference>